<evidence type="ECO:0000313" key="1">
    <source>
        <dbReference type="EMBL" id="KAI7744164.1"/>
    </source>
</evidence>
<gene>
    <name evidence="1" type="ORF">M8C21_020782</name>
</gene>
<name>A0AAD5CM66_AMBAR</name>
<comment type="caution">
    <text evidence="1">The sequence shown here is derived from an EMBL/GenBank/DDBJ whole genome shotgun (WGS) entry which is preliminary data.</text>
</comment>
<sequence length="107" mass="12405">MSPQAATALYKDCLGITSSVMWILFDTSILEYLCFKPLDRLYDDVYRYYRVKSIQAVTTLSAFEAMKEHIKALYNQDVNEVYPYIVCLHKEDVGNVMTYLRRIVGSS</sequence>
<dbReference type="Proteomes" id="UP001206925">
    <property type="component" value="Unassembled WGS sequence"/>
</dbReference>
<dbReference type="EMBL" id="JAMZMK010007572">
    <property type="protein sequence ID" value="KAI7744164.1"/>
    <property type="molecule type" value="Genomic_DNA"/>
</dbReference>
<protein>
    <submittedName>
        <fullName evidence="1">Uncharacterized protein</fullName>
    </submittedName>
</protein>
<reference evidence="1" key="1">
    <citation type="submission" date="2022-06" db="EMBL/GenBank/DDBJ databases">
        <title>Uncovering the hologenomic basis of an extraordinary plant invasion.</title>
        <authorList>
            <person name="Bieker V.C."/>
            <person name="Martin M.D."/>
            <person name="Gilbert T."/>
            <person name="Hodgins K."/>
            <person name="Battlay P."/>
            <person name="Petersen B."/>
            <person name="Wilson J."/>
        </authorList>
    </citation>
    <scope>NUCLEOTIDE SEQUENCE</scope>
    <source>
        <strain evidence="1">AA19_3_7</strain>
        <tissue evidence="1">Leaf</tissue>
    </source>
</reference>
<keyword evidence="2" id="KW-1185">Reference proteome</keyword>
<accession>A0AAD5CM66</accession>
<organism evidence="1 2">
    <name type="scientific">Ambrosia artemisiifolia</name>
    <name type="common">Common ragweed</name>
    <dbReference type="NCBI Taxonomy" id="4212"/>
    <lineage>
        <taxon>Eukaryota</taxon>
        <taxon>Viridiplantae</taxon>
        <taxon>Streptophyta</taxon>
        <taxon>Embryophyta</taxon>
        <taxon>Tracheophyta</taxon>
        <taxon>Spermatophyta</taxon>
        <taxon>Magnoliopsida</taxon>
        <taxon>eudicotyledons</taxon>
        <taxon>Gunneridae</taxon>
        <taxon>Pentapetalae</taxon>
        <taxon>asterids</taxon>
        <taxon>campanulids</taxon>
        <taxon>Asterales</taxon>
        <taxon>Asteraceae</taxon>
        <taxon>Asteroideae</taxon>
        <taxon>Heliantheae alliance</taxon>
        <taxon>Heliantheae</taxon>
        <taxon>Ambrosia</taxon>
    </lineage>
</organism>
<dbReference type="AlphaFoldDB" id="A0AAD5CM66"/>
<evidence type="ECO:0000313" key="2">
    <source>
        <dbReference type="Proteomes" id="UP001206925"/>
    </source>
</evidence>
<proteinExistence type="predicted"/>